<dbReference type="AlphaFoldDB" id="A0A423U1A2"/>
<evidence type="ECO:0000313" key="11">
    <source>
        <dbReference type="EMBL" id="ROT82474.1"/>
    </source>
</evidence>
<evidence type="ECO:0000256" key="3">
    <source>
        <dbReference type="ARBA" id="ARBA00022692"/>
    </source>
</evidence>
<proteinExistence type="predicted"/>
<dbReference type="Pfam" id="PF02210">
    <property type="entry name" value="Laminin_G_2"/>
    <property type="match status" value="3"/>
</dbReference>
<name>A0A423U1A2_PENVA</name>
<dbReference type="FunFam" id="2.10.25.10:FF:000015">
    <property type="entry name" value="neurexin-1 isoform X1"/>
    <property type="match status" value="1"/>
</dbReference>
<sequence length="490" mass="54153">MDAEVTVKLGDRDKVVHAGSGLNDHQWHTVHLVRRATQITLQVDKETPVQGDGGVRQGRPHRPPPVTFKSRSAFVALPQLKAYSSTNIYFQFKTLQPNGLIMFNGGKGHDFLAVELVNGHIHLIFNLGDRPVRVRDNNKMPLNDNKWHAVTVSRPSKRQHTLMVDDNTAKVISGGNNGNLDLQGFLYLGGLPPDMYTSLPRHVESRTGFEGCIASLDLNGEAPDPVGKDVPLISSPVFSGCDGPSTKCHRNACANGGTCVQQWNSYSCNCDMTSFTGPTCSDESTAYEFGGGAGIMTFQYPEGRWPDTRRDLLALGFMTSQEDAVMLRLDSANSNDYMELEIVDGNIFMVYNMGTEDHPIGEVMAKVNDGIYHVVRFIRSGSNATVQIDDYEVRSKNPKGHQLSVFNAQSRLQIGGRRARRSTAIERPFRGIISGLVLNGERPLDLAAERDPRVNVRGDVHLLLSVPKTLPVQSKDELNYWQRVRLEGLG</sequence>
<dbReference type="EMBL" id="QCYY01000818">
    <property type="protein sequence ID" value="ROT82474.1"/>
    <property type="molecule type" value="Genomic_DNA"/>
</dbReference>
<dbReference type="PANTHER" id="PTHR15036">
    <property type="entry name" value="PIKACHURIN-LIKE PROTEIN"/>
    <property type="match status" value="1"/>
</dbReference>
<accession>A0A423U1A2</accession>
<keyword evidence="2 7" id="KW-0245">EGF-like domain</keyword>
<evidence type="ECO:0000256" key="1">
    <source>
        <dbReference type="ARBA" id="ARBA00004370"/>
    </source>
</evidence>
<protein>
    <submittedName>
        <fullName evidence="11">Putative neurexin-3-like</fullName>
    </submittedName>
</protein>
<evidence type="ECO:0000256" key="8">
    <source>
        <dbReference type="SAM" id="MobiDB-lite"/>
    </source>
</evidence>
<keyword evidence="5" id="KW-0472">Membrane</keyword>
<dbReference type="CDD" id="cd00110">
    <property type="entry name" value="LamG"/>
    <property type="match status" value="3"/>
</dbReference>
<keyword evidence="4" id="KW-1133">Transmembrane helix</keyword>
<dbReference type="SUPFAM" id="SSF49899">
    <property type="entry name" value="Concanavalin A-like lectins/glucanases"/>
    <property type="match status" value="3"/>
</dbReference>
<comment type="caution">
    <text evidence="11">The sequence shown here is derived from an EMBL/GenBank/DDBJ whole genome shotgun (WGS) entry which is preliminary data.</text>
</comment>
<evidence type="ECO:0000256" key="5">
    <source>
        <dbReference type="ARBA" id="ARBA00023136"/>
    </source>
</evidence>
<comment type="caution">
    <text evidence="7">Lacks conserved residue(s) required for the propagation of feature annotation.</text>
</comment>
<feature type="domain" description="Laminin G" evidence="9">
    <location>
        <begin position="64"/>
        <end position="241"/>
    </location>
</feature>
<evidence type="ECO:0000256" key="2">
    <source>
        <dbReference type="ARBA" id="ARBA00022536"/>
    </source>
</evidence>
<feature type="domain" description="EGF-like" evidence="10">
    <location>
        <begin position="244"/>
        <end position="281"/>
    </location>
</feature>
<dbReference type="Gene3D" id="2.60.120.200">
    <property type="match status" value="3"/>
</dbReference>
<evidence type="ECO:0000259" key="9">
    <source>
        <dbReference type="PROSITE" id="PS50025"/>
    </source>
</evidence>
<dbReference type="PANTHER" id="PTHR15036:SF89">
    <property type="entry name" value="NEUREXIN 1, ISOFORM F"/>
    <property type="match status" value="1"/>
</dbReference>
<organism evidence="11 12">
    <name type="scientific">Penaeus vannamei</name>
    <name type="common">Whiteleg shrimp</name>
    <name type="synonym">Litopenaeus vannamei</name>
    <dbReference type="NCBI Taxonomy" id="6689"/>
    <lineage>
        <taxon>Eukaryota</taxon>
        <taxon>Metazoa</taxon>
        <taxon>Ecdysozoa</taxon>
        <taxon>Arthropoda</taxon>
        <taxon>Crustacea</taxon>
        <taxon>Multicrustacea</taxon>
        <taxon>Malacostraca</taxon>
        <taxon>Eumalacostraca</taxon>
        <taxon>Eucarida</taxon>
        <taxon>Decapoda</taxon>
        <taxon>Dendrobranchiata</taxon>
        <taxon>Penaeoidea</taxon>
        <taxon>Penaeidae</taxon>
        <taxon>Penaeus</taxon>
    </lineage>
</organism>
<keyword evidence="12" id="KW-1185">Reference proteome</keyword>
<evidence type="ECO:0000259" key="10">
    <source>
        <dbReference type="PROSITE" id="PS50026"/>
    </source>
</evidence>
<keyword evidence="6" id="KW-1015">Disulfide bond</keyword>
<dbReference type="InterPro" id="IPR050372">
    <property type="entry name" value="Neurexin-related_CASP"/>
</dbReference>
<dbReference type="SMART" id="SM00282">
    <property type="entry name" value="LamG"/>
    <property type="match status" value="2"/>
</dbReference>
<dbReference type="GO" id="GO:0016020">
    <property type="term" value="C:membrane"/>
    <property type="evidence" value="ECO:0007669"/>
    <property type="project" value="UniProtKB-SubCell"/>
</dbReference>
<feature type="domain" description="Laminin G" evidence="9">
    <location>
        <begin position="285"/>
        <end position="460"/>
    </location>
</feature>
<evidence type="ECO:0000256" key="4">
    <source>
        <dbReference type="ARBA" id="ARBA00022989"/>
    </source>
</evidence>
<reference evidence="11 12" key="2">
    <citation type="submission" date="2019-01" db="EMBL/GenBank/DDBJ databases">
        <title>The decoding of complex shrimp genome reveals the adaptation for benthos swimmer, frequently molting mechanism and breeding impact on genome.</title>
        <authorList>
            <person name="Sun Y."/>
            <person name="Gao Y."/>
            <person name="Yu Y."/>
        </authorList>
    </citation>
    <scope>NUCLEOTIDE SEQUENCE [LARGE SCALE GENOMIC DNA]</scope>
    <source>
        <tissue evidence="11">Muscle</tissue>
    </source>
</reference>
<dbReference type="Gene3D" id="2.10.25.10">
    <property type="entry name" value="Laminin"/>
    <property type="match status" value="1"/>
</dbReference>
<comment type="subcellular location">
    <subcellularLocation>
        <location evidence="1">Membrane</location>
    </subcellularLocation>
</comment>
<dbReference type="InterPro" id="IPR000742">
    <property type="entry name" value="EGF"/>
</dbReference>
<reference evidence="11 12" key="1">
    <citation type="submission" date="2018-04" db="EMBL/GenBank/DDBJ databases">
        <authorList>
            <person name="Zhang X."/>
            <person name="Yuan J."/>
            <person name="Li F."/>
            <person name="Xiang J."/>
        </authorList>
    </citation>
    <scope>NUCLEOTIDE SEQUENCE [LARGE SCALE GENOMIC DNA]</scope>
    <source>
        <tissue evidence="11">Muscle</tissue>
    </source>
</reference>
<evidence type="ECO:0000256" key="7">
    <source>
        <dbReference type="PROSITE-ProRule" id="PRU00076"/>
    </source>
</evidence>
<dbReference type="STRING" id="6689.A0A423U1A2"/>
<dbReference type="PROSITE" id="PS50025">
    <property type="entry name" value="LAM_G_DOMAIN"/>
    <property type="match status" value="2"/>
</dbReference>
<dbReference type="InterPro" id="IPR013320">
    <property type="entry name" value="ConA-like_dom_sf"/>
</dbReference>
<keyword evidence="3" id="KW-0812">Transmembrane</keyword>
<dbReference type="Proteomes" id="UP000283509">
    <property type="component" value="Unassembled WGS sequence"/>
</dbReference>
<evidence type="ECO:0000313" key="12">
    <source>
        <dbReference type="Proteomes" id="UP000283509"/>
    </source>
</evidence>
<gene>
    <name evidence="11" type="ORF">C7M84_024364</name>
</gene>
<dbReference type="InterPro" id="IPR001791">
    <property type="entry name" value="Laminin_G"/>
</dbReference>
<dbReference type="PROSITE" id="PS50026">
    <property type="entry name" value="EGF_3"/>
    <property type="match status" value="1"/>
</dbReference>
<dbReference type="CDD" id="cd00054">
    <property type="entry name" value="EGF_CA"/>
    <property type="match status" value="1"/>
</dbReference>
<dbReference type="OrthoDB" id="6275838at2759"/>
<evidence type="ECO:0000256" key="6">
    <source>
        <dbReference type="ARBA" id="ARBA00023157"/>
    </source>
</evidence>
<feature type="region of interest" description="Disordered" evidence="8">
    <location>
        <begin position="46"/>
        <end position="65"/>
    </location>
</feature>